<keyword evidence="3" id="KW-0560">Oxidoreductase</keyword>
<accession>A0AAW1LEG3</accession>
<dbReference type="Gene3D" id="2.60.120.330">
    <property type="entry name" value="B-lactam Antibiotic, Isopenicillin N Synthase, Chain"/>
    <property type="match status" value="1"/>
</dbReference>
<keyword evidence="6" id="KW-1185">Reference proteome</keyword>
<evidence type="ECO:0000259" key="4">
    <source>
        <dbReference type="PROSITE" id="PS51471"/>
    </source>
</evidence>
<dbReference type="InterPro" id="IPR044861">
    <property type="entry name" value="IPNS-like_FE2OG_OXY"/>
</dbReference>
<comment type="similarity">
    <text evidence="3">Belongs to the iron/ascorbate-dependent oxidoreductase family.</text>
</comment>
<proteinExistence type="inferred from homology"/>
<keyword evidence="2 3" id="KW-0408">Iron</keyword>
<dbReference type="Pfam" id="PF14226">
    <property type="entry name" value="DIOX_N"/>
    <property type="match status" value="1"/>
</dbReference>
<dbReference type="EMBL" id="JBDFQZ010000004">
    <property type="protein sequence ID" value="KAK9734682.1"/>
    <property type="molecule type" value="Genomic_DNA"/>
</dbReference>
<dbReference type="Pfam" id="PF03171">
    <property type="entry name" value="2OG-FeII_Oxy"/>
    <property type="match status" value="1"/>
</dbReference>
<gene>
    <name evidence="5" type="ORF">RND81_04G156700</name>
</gene>
<dbReference type="InterPro" id="IPR050231">
    <property type="entry name" value="Iron_ascorbate_oxido_reductase"/>
</dbReference>
<dbReference type="PROSITE" id="PS51471">
    <property type="entry name" value="FE2OG_OXY"/>
    <property type="match status" value="1"/>
</dbReference>
<dbReference type="GO" id="GO:0016491">
    <property type="term" value="F:oxidoreductase activity"/>
    <property type="evidence" value="ECO:0007669"/>
    <property type="project" value="UniProtKB-KW"/>
</dbReference>
<sequence length="336" mass="39062">MSKLNFESYPPLFRPPKDPIQKSDSIKSKEACNKLDMLPIIDMQCLDLVNVDRVCKEWGIFRLVNHGVPINLFKSLQEHAKKIFDMSYEFKQSFISSCPINYFWGTPALTKAGVAVQREPSSRNLDWMEGFHVPFSQLYNYHTLVDDHPLIHSFRNLLKDYSEHITKIGSTIFEAMIKSLELEEQTSREYLDQSTGLVRIYRYPRHNNADEVIRGLHVHTDSSVLSILSEDQVGGLKFLKDDRWLDVQPISGTLIVNLGDMMQVISDDKYKSVKHKVEVNKQRERFSICYFVFPQENTLIHSSNYKPFTYNDFRAQVQLDLQTVGRKIALQSFKLN</sequence>
<feature type="domain" description="Fe2OG dioxygenase" evidence="4">
    <location>
        <begin position="193"/>
        <end position="294"/>
    </location>
</feature>
<dbReference type="SUPFAM" id="SSF51197">
    <property type="entry name" value="Clavaminate synthase-like"/>
    <property type="match status" value="1"/>
</dbReference>
<dbReference type="PANTHER" id="PTHR47990">
    <property type="entry name" value="2-OXOGLUTARATE (2OG) AND FE(II)-DEPENDENT OXYGENASE SUPERFAMILY PROTEIN-RELATED"/>
    <property type="match status" value="1"/>
</dbReference>
<evidence type="ECO:0000313" key="5">
    <source>
        <dbReference type="EMBL" id="KAK9734682.1"/>
    </source>
</evidence>
<comment type="caution">
    <text evidence="5">The sequence shown here is derived from an EMBL/GenBank/DDBJ whole genome shotgun (WGS) entry which is preliminary data.</text>
</comment>
<organism evidence="5 6">
    <name type="scientific">Saponaria officinalis</name>
    <name type="common">Common soapwort</name>
    <name type="synonym">Lychnis saponaria</name>
    <dbReference type="NCBI Taxonomy" id="3572"/>
    <lineage>
        <taxon>Eukaryota</taxon>
        <taxon>Viridiplantae</taxon>
        <taxon>Streptophyta</taxon>
        <taxon>Embryophyta</taxon>
        <taxon>Tracheophyta</taxon>
        <taxon>Spermatophyta</taxon>
        <taxon>Magnoliopsida</taxon>
        <taxon>eudicotyledons</taxon>
        <taxon>Gunneridae</taxon>
        <taxon>Pentapetalae</taxon>
        <taxon>Caryophyllales</taxon>
        <taxon>Caryophyllaceae</taxon>
        <taxon>Caryophylleae</taxon>
        <taxon>Saponaria</taxon>
    </lineage>
</organism>
<dbReference type="InterPro" id="IPR005123">
    <property type="entry name" value="Oxoglu/Fe-dep_dioxygenase_dom"/>
</dbReference>
<evidence type="ECO:0000256" key="1">
    <source>
        <dbReference type="ARBA" id="ARBA00022723"/>
    </source>
</evidence>
<evidence type="ECO:0000256" key="2">
    <source>
        <dbReference type="ARBA" id="ARBA00023004"/>
    </source>
</evidence>
<name>A0AAW1LEG3_SAPOF</name>
<keyword evidence="1 3" id="KW-0479">Metal-binding</keyword>
<dbReference type="GO" id="GO:0046872">
    <property type="term" value="F:metal ion binding"/>
    <property type="evidence" value="ECO:0007669"/>
    <property type="project" value="UniProtKB-KW"/>
</dbReference>
<dbReference type="AlphaFoldDB" id="A0AAW1LEG3"/>
<evidence type="ECO:0000256" key="3">
    <source>
        <dbReference type="RuleBase" id="RU003682"/>
    </source>
</evidence>
<protein>
    <recommendedName>
        <fullName evidence="4">Fe2OG dioxygenase domain-containing protein</fullName>
    </recommendedName>
</protein>
<dbReference type="InterPro" id="IPR027443">
    <property type="entry name" value="IPNS-like_sf"/>
</dbReference>
<dbReference type="InterPro" id="IPR026992">
    <property type="entry name" value="DIOX_N"/>
</dbReference>
<reference evidence="5" key="1">
    <citation type="submission" date="2024-03" db="EMBL/GenBank/DDBJ databases">
        <title>WGS assembly of Saponaria officinalis var. Norfolk2.</title>
        <authorList>
            <person name="Jenkins J."/>
            <person name="Shu S."/>
            <person name="Grimwood J."/>
            <person name="Barry K."/>
            <person name="Goodstein D."/>
            <person name="Schmutz J."/>
            <person name="Leebens-Mack J."/>
            <person name="Osbourn A."/>
        </authorList>
    </citation>
    <scope>NUCLEOTIDE SEQUENCE [LARGE SCALE GENOMIC DNA]</scope>
    <source>
        <strain evidence="5">JIC</strain>
    </source>
</reference>
<dbReference type="Proteomes" id="UP001443914">
    <property type="component" value="Unassembled WGS sequence"/>
</dbReference>
<dbReference type="PRINTS" id="PR00682">
    <property type="entry name" value="IPNSYNTHASE"/>
</dbReference>
<evidence type="ECO:0000313" key="6">
    <source>
        <dbReference type="Proteomes" id="UP001443914"/>
    </source>
</evidence>